<dbReference type="NCBIfam" id="NF040521">
    <property type="entry name" value="C45_proenzyme"/>
    <property type="match status" value="1"/>
</dbReference>
<reference evidence="2" key="1">
    <citation type="submission" date="2022-11" db="EMBL/GenBank/DDBJ databases">
        <title>Centuries of genome instability and evolution in soft-shell clam transmissible cancer (bioRxiv).</title>
        <authorList>
            <person name="Hart S.F.M."/>
            <person name="Yonemitsu M.A."/>
            <person name="Giersch R.M."/>
            <person name="Beal B.F."/>
            <person name="Arriagada G."/>
            <person name="Davis B.W."/>
            <person name="Ostrander E.A."/>
            <person name="Goff S.P."/>
            <person name="Metzger M.J."/>
        </authorList>
    </citation>
    <scope>NUCLEOTIDE SEQUENCE</scope>
    <source>
        <strain evidence="2">MELC-2E11</strain>
        <tissue evidence="2">Siphon/mantle</tissue>
    </source>
</reference>
<sequence>MQYMIRRANYFYRGQVKRNLRYLSLSENRTMSSVQSLPVLYIKASNQFDVGQAVGKTFKGFINDYMSDSKEVKMYRKFFNDPRGKPIVEQYLETSEKYHPDIMSEIRGIADGSGESFVDIFMLQLASEISMCHYDVLFPSEADSHSTPKGCTDVLVNRQSCRVIGHNEDWAFEVSSRVGIVHVTITGHEETKPMEQFLSYVFPGYLSGLTFGMNKHLVLTLNSLAPTQANVRGVPLQIVVRNLLTCDSISACVEMMASRPVGCGFGMNINIAEINTDKMCSVEVYSDKNGSSTDVHWAHDWVDGFYHHQNHYRRPREDMQAPVVAGSRIRYERVEEMTKEVPVAGVDDVRTILGDDKSERTPIYLTHSEKHSYKDGSTSATAIFDISNRVLHVYRANPRHSLPLASLPFIT</sequence>
<dbReference type="InterPro" id="IPR047794">
    <property type="entry name" value="C45_proenzyme-like"/>
</dbReference>
<proteinExistence type="predicted"/>
<dbReference type="Pfam" id="PF03417">
    <property type="entry name" value="AAT"/>
    <property type="match status" value="1"/>
</dbReference>
<dbReference type="Gene3D" id="3.60.60.10">
    <property type="entry name" value="Penicillin V Acylase, Chain A"/>
    <property type="match status" value="1"/>
</dbReference>
<gene>
    <name evidence="2" type="ORF">MAR_010306</name>
</gene>
<dbReference type="PANTHER" id="PTHR34180:SF1">
    <property type="entry name" value="BETA-ALANYL-DOPAMINE_CARCININE HYDROLASE"/>
    <property type="match status" value="1"/>
</dbReference>
<dbReference type="InterPro" id="IPR047801">
    <property type="entry name" value="Peptidase_C45"/>
</dbReference>
<organism evidence="2 3">
    <name type="scientific">Mya arenaria</name>
    <name type="common">Soft-shell clam</name>
    <dbReference type="NCBI Taxonomy" id="6604"/>
    <lineage>
        <taxon>Eukaryota</taxon>
        <taxon>Metazoa</taxon>
        <taxon>Spiralia</taxon>
        <taxon>Lophotrochozoa</taxon>
        <taxon>Mollusca</taxon>
        <taxon>Bivalvia</taxon>
        <taxon>Autobranchia</taxon>
        <taxon>Heteroconchia</taxon>
        <taxon>Euheterodonta</taxon>
        <taxon>Imparidentia</taxon>
        <taxon>Neoheterodontei</taxon>
        <taxon>Myida</taxon>
        <taxon>Myoidea</taxon>
        <taxon>Myidae</taxon>
        <taxon>Mya</taxon>
    </lineage>
</organism>
<dbReference type="Proteomes" id="UP001164746">
    <property type="component" value="Chromosome 4"/>
</dbReference>
<evidence type="ECO:0000313" key="2">
    <source>
        <dbReference type="EMBL" id="WAR03748.1"/>
    </source>
</evidence>
<keyword evidence="3" id="KW-1185">Reference proteome</keyword>
<dbReference type="PANTHER" id="PTHR34180">
    <property type="entry name" value="PEPTIDASE C45"/>
    <property type="match status" value="1"/>
</dbReference>
<protein>
    <recommendedName>
        <fullName evidence="1">Peptidase C45 hydrolase domain-containing protein</fullName>
    </recommendedName>
</protein>
<name>A0ABY7E161_MYAAR</name>
<dbReference type="EMBL" id="CP111015">
    <property type="protein sequence ID" value="WAR03748.1"/>
    <property type="molecule type" value="Genomic_DNA"/>
</dbReference>
<evidence type="ECO:0000313" key="3">
    <source>
        <dbReference type="Proteomes" id="UP001164746"/>
    </source>
</evidence>
<evidence type="ECO:0000259" key="1">
    <source>
        <dbReference type="Pfam" id="PF03417"/>
    </source>
</evidence>
<accession>A0ABY7E161</accession>
<feature type="domain" description="Peptidase C45 hydrolase" evidence="1">
    <location>
        <begin position="156"/>
        <end position="399"/>
    </location>
</feature>
<dbReference type="InterPro" id="IPR005079">
    <property type="entry name" value="Peptidase_C45_hydrolase"/>
</dbReference>